<reference evidence="1 2" key="1">
    <citation type="submission" date="2013-07" db="EMBL/GenBank/DDBJ databases">
        <title>Thalassospira permensis NBRC 106175 Genome Sequencing.</title>
        <authorList>
            <person name="Lai Q."/>
            <person name="Shao Z."/>
        </authorList>
    </citation>
    <scope>NUCLEOTIDE SEQUENCE [LARGE SCALE GENOMIC DNA]</scope>
    <source>
        <strain evidence="1 2">NBRC 106175</strain>
    </source>
</reference>
<sequence length="37" mass="3909">MVLGSEFFPIQRNAPEMTTAPIKGAVGDLYGAGLTVR</sequence>
<name>A0ABR4TLK4_9PROT</name>
<dbReference type="Proteomes" id="UP000027463">
    <property type="component" value="Unassembled WGS sequence"/>
</dbReference>
<protein>
    <submittedName>
        <fullName evidence="1">Uncharacterized protein</fullName>
    </submittedName>
</protein>
<keyword evidence="2" id="KW-1185">Reference proteome</keyword>
<comment type="caution">
    <text evidence="1">The sequence shown here is derived from an EMBL/GenBank/DDBJ whole genome shotgun (WGS) entry which is preliminary data.</text>
</comment>
<organism evidence="1 2">
    <name type="scientific">Thalassospira permensis NBRC 106175</name>
    <dbReference type="NCBI Taxonomy" id="1353532"/>
    <lineage>
        <taxon>Bacteria</taxon>
        <taxon>Pseudomonadati</taxon>
        <taxon>Pseudomonadota</taxon>
        <taxon>Alphaproteobacteria</taxon>
        <taxon>Rhodospirillales</taxon>
        <taxon>Thalassospiraceae</taxon>
        <taxon>Thalassospira</taxon>
    </lineage>
</organism>
<evidence type="ECO:0000313" key="1">
    <source>
        <dbReference type="EMBL" id="KEO55070.1"/>
    </source>
</evidence>
<dbReference type="EMBL" id="AUNC01000026">
    <property type="protein sequence ID" value="KEO55070.1"/>
    <property type="molecule type" value="Genomic_DNA"/>
</dbReference>
<gene>
    <name evidence="1" type="ORF">SMB34_19740</name>
</gene>
<proteinExistence type="predicted"/>
<accession>A0ABR4TLK4</accession>
<evidence type="ECO:0000313" key="2">
    <source>
        <dbReference type="Proteomes" id="UP000027463"/>
    </source>
</evidence>